<comment type="caution">
    <text evidence="1">The sequence shown here is derived from an EMBL/GenBank/DDBJ whole genome shotgun (WGS) entry which is preliminary data.</text>
</comment>
<reference evidence="1" key="1">
    <citation type="submission" date="2019-08" db="EMBL/GenBank/DDBJ databases">
        <authorList>
            <person name="Kucharzyk K."/>
            <person name="Murdoch R.W."/>
            <person name="Higgins S."/>
            <person name="Loffler F."/>
        </authorList>
    </citation>
    <scope>NUCLEOTIDE SEQUENCE</scope>
</reference>
<organism evidence="1">
    <name type="scientific">bioreactor metagenome</name>
    <dbReference type="NCBI Taxonomy" id="1076179"/>
    <lineage>
        <taxon>unclassified sequences</taxon>
        <taxon>metagenomes</taxon>
        <taxon>ecological metagenomes</taxon>
    </lineage>
</organism>
<dbReference type="AlphaFoldDB" id="A0A645CI04"/>
<evidence type="ECO:0000313" key="1">
    <source>
        <dbReference type="EMBL" id="MPM76548.1"/>
    </source>
</evidence>
<protein>
    <submittedName>
        <fullName evidence="1">Uncharacterized protein</fullName>
    </submittedName>
</protein>
<sequence>MNLDLVFEPFWDYRIIKCEYDSLNSIATLFIQNPESYVNHEIRFSHVSLYLFLQNWDNKFLYDSFNELSSISFGREFIESKNIKQKWLKQYSLDFNVVIEIIRSTLLIKAETVDVDGIRYNLEEL</sequence>
<gene>
    <name evidence="1" type="ORF">SDC9_123547</name>
</gene>
<dbReference type="Pfam" id="PF24711">
    <property type="entry name" value="YxiG"/>
    <property type="match status" value="1"/>
</dbReference>
<dbReference type="EMBL" id="VSSQ01027346">
    <property type="protein sequence ID" value="MPM76548.1"/>
    <property type="molecule type" value="Genomic_DNA"/>
</dbReference>
<accession>A0A645CI04</accession>
<dbReference type="InterPro" id="IPR057808">
    <property type="entry name" value="YxiG"/>
</dbReference>
<name>A0A645CI04_9ZZZZ</name>
<proteinExistence type="predicted"/>